<dbReference type="EMBL" id="JBGBPQ010000024">
    <property type="protein sequence ID" value="KAL1499838.1"/>
    <property type="molecule type" value="Genomic_DNA"/>
</dbReference>
<name>A0AB34IJ24_PRYPA</name>
<evidence type="ECO:0000256" key="7">
    <source>
        <dbReference type="ARBA" id="ARBA00023326"/>
    </source>
</evidence>
<evidence type="ECO:0000256" key="6">
    <source>
        <dbReference type="ARBA" id="ARBA00023295"/>
    </source>
</evidence>
<dbReference type="InterPro" id="IPR008928">
    <property type="entry name" value="6-hairpin_glycosidase_sf"/>
</dbReference>
<gene>
    <name evidence="9" type="ORF">AB1Y20_012523</name>
</gene>
<sequence>MLSFPLLALGVSPPSDGCATSLGHADGCATPPTPHAAAAAASCFTFPRLASPHPPFSSAELLSMSQHMLRNVGVGGTGAVVAADDHHTPGGSYYFHWARDGALTMISLQLRGVATDAQMRAYAAWEASLTARADPHAIDARTEPKFTLPHGEIYGGAWCRPQNDAPGLRAAALLLHAERLLLSPNASGGAAYVSAALWSGGGGGLVERSLAYITEGGWGEETCDLWEEVRSADFFWNRVTMKLALEMGADFDARHAAGRRAARLRADAARLGQTIASHFAGGFIFEGTHRKVDAAVIVGLNLGFDDPRPVFPPASDAVAATVLAYTRAFCAEYELNAADAAAGVPGVLFGRYPNDTYAGGNPWVLTTAALAQLLYRVSHAVRTGATLSAAARRDWAAALNAPLRRGGEAELLFGAADAVLARLHAHVAAEGGRLDEQIDRRTGRQMAARSLTWSYSELFNALHWRDLAEREASRA</sequence>
<evidence type="ECO:0000256" key="1">
    <source>
        <dbReference type="ARBA" id="ARBA00001863"/>
    </source>
</evidence>
<dbReference type="PANTHER" id="PTHR31616:SF9">
    <property type="entry name" value="GLUCOAMYLASE, INTRACELLULAR SPORULATION-SPECIFIC"/>
    <property type="match status" value="1"/>
</dbReference>
<dbReference type="Pfam" id="PF00723">
    <property type="entry name" value="Glyco_hydro_15"/>
    <property type="match status" value="1"/>
</dbReference>
<proteinExistence type="inferred from homology"/>
<keyword evidence="4" id="KW-0378">Hydrolase</keyword>
<keyword evidence="10" id="KW-1185">Reference proteome</keyword>
<dbReference type="SUPFAM" id="SSF48208">
    <property type="entry name" value="Six-hairpin glycosidases"/>
    <property type="match status" value="1"/>
</dbReference>
<comment type="catalytic activity">
    <reaction evidence="1">
        <text>Hydrolysis of terminal (1-&gt;4)-linked alpha-D-glucose residues successively from non-reducing ends of the chains with release of beta-D-glucose.</text>
        <dbReference type="EC" id="3.2.1.3"/>
    </reaction>
</comment>
<dbReference type="InterPro" id="IPR012341">
    <property type="entry name" value="6hp_glycosidase-like_sf"/>
</dbReference>
<evidence type="ECO:0000313" key="10">
    <source>
        <dbReference type="Proteomes" id="UP001515480"/>
    </source>
</evidence>
<accession>A0AB34IJ24</accession>
<evidence type="ECO:0000256" key="3">
    <source>
        <dbReference type="ARBA" id="ARBA00012593"/>
    </source>
</evidence>
<dbReference type="PRINTS" id="PR00736">
    <property type="entry name" value="GLHYDRLASE15"/>
</dbReference>
<keyword evidence="7" id="KW-0624">Polysaccharide degradation</keyword>
<dbReference type="Gene3D" id="1.50.10.10">
    <property type="match status" value="1"/>
</dbReference>
<dbReference type="AlphaFoldDB" id="A0AB34IJ24"/>
<evidence type="ECO:0000256" key="4">
    <source>
        <dbReference type="ARBA" id="ARBA00022801"/>
    </source>
</evidence>
<dbReference type="InterPro" id="IPR000165">
    <property type="entry name" value="Glucoamylase"/>
</dbReference>
<dbReference type="PANTHER" id="PTHR31616">
    <property type="entry name" value="TREHALASE"/>
    <property type="match status" value="1"/>
</dbReference>
<organism evidence="9 10">
    <name type="scientific">Prymnesium parvum</name>
    <name type="common">Toxic golden alga</name>
    <dbReference type="NCBI Taxonomy" id="97485"/>
    <lineage>
        <taxon>Eukaryota</taxon>
        <taxon>Haptista</taxon>
        <taxon>Haptophyta</taxon>
        <taxon>Prymnesiophyceae</taxon>
        <taxon>Prymnesiales</taxon>
        <taxon>Prymnesiaceae</taxon>
        <taxon>Prymnesium</taxon>
    </lineage>
</organism>
<feature type="domain" description="GH15-like" evidence="8">
    <location>
        <begin position="76"/>
        <end position="461"/>
    </location>
</feature>
<dbReference type="GO" id="GO:0000272">
    <property type="term" value="P:polysaccharide catabolic process"/>
    <property type="evidence" value="ECO:0007669"/>
    <property type="project" value="UniProtKB-KW"/>
</dbReference>
<reference evidence="9 10" key="1">
    <citation type="journal article" date="2024" name="Science">
        <title>Giant polyketide synthase enzymes in the biosynthesis of giant marine polyether toxins.</title>
        <authorList>
            <person name="Fallon T.R."/>
            <person name="Shende V.V."/>
            <person name="Wierzbicki I.H."/>
            <person name="Pendleton A.L."/>
            <person name="Watervoot N.F."/>
            <person name="Auber R.P."/>
            <person name="Gonzalez D.J."/>
            <person name="Wisecaver J.H."/>
            <person name="Moore B.S."/>
        </authorList>
    </citation>
    <scope>NUCLEOTIDE SEQUENCE [LARGE SCALE GENOMIC DNA]</scope>
    <source>
        <strain evidence="9 10">12B1</strain>
    </source>
</reference>
<dbReference type="Proteomes" id="UP001515480">
    <property type="component" value="Unassembled WGS sequence"/>
</dbReference>
<dbReference type="InterPro" id="IPR011613">
    <property type="entry name" value="GH15-like"/>
</dbReference>
<keyword evidence="6" id="KW-0326">Glycosidase</keyword>
<dbReference type="EC" id="3.2.1.3" evidence="3"/>
<comment type="similarity">
    <text evidence="2">Belongs to the glycosyl hydrolase 15 family.</text>
</comment>
<evidence type="ECO:0000256" key="2">
    <source>
        <dbReference type="ARBA" id="ARBA00006188"/>
    </source>
</evidence>
<evidence type="ECO:0000259" key="8">
    <source>
        <dbReference type="Pfam" id="PF00723"/>
    </source>
</evidence>
<keyword evidence="5" id="KW-0119">Carbohydrate metabolism</keyword>
<evidence type="ECO:0000313" key="9">
    <source>
        <dbReference type="EMBL" id="KAL1499838.1"/>
    </source>
</evidence>
<dbReference type="GO" id="GO:0004339">
    <property type="term" value="F:glucan 1,4-alpha-glucosidase activity"/>
    <property type="evidence" value="ECO:0007669"/>
    <property type="project" value="UniProtKB-EC"/>
</dbReference>
<evidence type="ECO:0000256" key="5">
    <source>
        <dbReference type="ARBA" id="ARBA00023277"/>
    </source>
</evidence>
<comment type="caution">
    <text evidence="9">The sequence shown here is derived from an EMBL/GenBank/DDBJ whole genome shotgun (WGS) entry which is preliminary data.</text>
</comment>
<protein>
    <recommendedName>
        <fullName evidence="3">glucan 1,4-alpha-glucosidase</fullName>
        <ecNumber evidence="3">3.2.1.3</ecNumber>
    </recommendedName>
</protein>